<feature type="region of interest" description="Disordered" evidence="1">
    <location>
        <begin position="109"/>
        <end position="128"/>
    </location>
</feature>
<dbReference type="AlphaFoldDB" id="A0A4Y2BFF3"/>
<dbReference type="Proteomes" id="UP000499080">
    <property type="component" value="Unassembled WGS sequence"/>
</dbReference>
<accession>A0A4Y2BFF3</accession>
<evidence type="ECO:0000313" key="3">
    <source>
        <dbReference type="Proteomes" id="UP000499080"/>
    </source>
</evidence>
<keyword evidence="3" id="KW-1185">Reference proteome</keyword>
<reference evidence="2 3" key="1">
    <citation type="journal article" date="2019" name="Sci. Rep.">
        <title>Orb-weaving spider Araneus ventricosus genome elucidates the spidroin gene catalogue.</title>
        <authorList>
            <person name="Kono N."/>
            <person name="Nakamura H."/>
            <person name="Ohtoshi R."/>
            <person name="Moran D.A.P."/>
            <person name="Shinohara A."/>
            <person name="Yoshida Y."/>
            <person name="Fujiwara M."/>
            <person name="Mori M."/>
            <person name="Tomita M."/>
            <person name="Arakawa K."/>
        </authorList>
    </citation>
    <scope>NUCLEOTIDE SEQUENCE [LARGE SCALE GENOMIC DNA]</scope>
</reference>
<protein>
    <recommendedName>
        <fullName evidence="4">RNase H type-1 domain-containing protein</fullName>
    </recommendedName>
</protein>
<name>A0A4Y2BFF3_ARAVE</name>
<organism evidence="2 3">
    <name type="scientific">Araneus ventricosus</name>
    <name type="common">Orbweaver spider</name>
    <name type="synonym">Epeira ventricosa</name>
    <dbReference type="NCBI Taxonomy" id="182803"/>
    <lineage>
        <taxon>Eukaryota</taxon>
        <taxon>Metazoa</taxon>
        <taxon>Ecdysozoa</taxon>
        <taxon>Arthropoda</taxon>
        <taxon>Chelicerata</taxon>
        <taxon>Arachnida</taxon>
        <taxon>Araneae</taxon>
        <taxon>Araneomorphae</taxon>
        <taxon>Entelegynae</taxon>
        <taxon>Araneoidea</taxon>
        <taxon>Araneidae</taxon>
        <taxon>Araneus</taxon>
    </lineage>
</organism>
<dbReference type="OrthoDB" id="411823at2759"/>
<feature type="compositionally biased region" description="Polar residues" evidence="1">
    <location>
        <begin position="116"/>
        <end position="128"/>
    </location>
</feature>
<comment type="caution">
    <text evidence="2">The sequence shown here is derived from an EMBL/GenBank/DDBJ whole genome shotgun (WGS) entry which is preliminary data.</text>
</comment>
<feature type="compositionally biased region" description="Basic and acidic residues" evidence="1">
    <location>
        <begin position="1"/>
        <end position="16"/>
    </location>
</feature>
<feature type="region of interest" description="Disordered" evidence="1">
    <location>
        <begin position="1"/>
        <end position="26"/>
    </location>
</feature>
<proteinExistence type="predicted"/>
<sequence length="128" mass="14440">MGEKHAGNFGNEKADQLTKATTQNGQSYTSIKLPKSFIKTILRKTMLEKCQVHWNEGVTGRSVFKIIPKVSLHPMNWVREDIIFFTEHGPFPVYLKDLDSHATTSAHTEVLEQHSPMPQSSFSQSLGI</sequence>
<evidence type="ECO:0008006" key="4">
    <source>
        <dbReference type="Google" id="ProtNLM"/>
    </source>
</evidence>
<evidence type="ECO:0000256" key="1">
    <source>
        <dbReference type="SAM" id="MobiDB-lite"/>
    </source>
</evidence>
<gene>
    <name evidence="2" type="ORF">AVEN_184388_1</name>
</gene>
<evidence type="ECO:0000313" key="2">
    <source>
        <dbReference type="EMBL" id="GBL90992.1"/>
    </source>
</evidence>
<dbReference type="EMBL" id="BGPR01000076">
    <property type="protein sequence ID" value="GBL90992.1"/>
    <property type="molecule type" value="Genomic_DNA"/>
</dbReference>